<dbReference type="InterPro" id="IPR036640">
    <property type="entry name" value="ABC1_TM_sf"/>
</dbReference>
<proteinExistence type="predicted"/>
<dbReference type="PANTHER" id="PTHR43394">
    <property type="entry name" value="ATP-DEPENDENT PERMEASE MDL1, MITOCHONDRIAL"/>
    <property type="match status" value="1"/>
</dbReference>
<evidence type="ECO:0000256" key="4">
    <source>
        <dbReference type="ARBA" id="ARBA00022840"/>
    </source>
</evidence>
<dbReference type="SUPFAM" id="SSF90123">
    <property type="entry name" value="ABC transporter transmembrane region"/>
    <property type="match status" value="1"/>
</dbReference>
<protein>
    <submittedName>
        <fullName evidence="10">ABC transporter ATP-binding protein</fullName>
    </submittedName>
</protein>
<feature type="transmembrane region" description="Helical" evidence="7">
    <location>
        <begin position="23"/>
        <end position="43"/>
    </location>
</feature>
<dbReference type="CDD" id="cd18549">
    <property type="entry name" value="ABC_6TM_YwjA_like"/>
    <property type="match status" value="1"/>
</dbReference>
<evidence type="ECO:0000313" key="11">
    <source>
        <dbReference type="Proteomes" id="UP000824140"/>
    </source>
</evidence>
<dbReference type="AlphaFoldDB" id="A0A9D1G104"/>
<evidence type="ECO:0000256" key="7">
    <source>
        <dbReference type="SAM" id="Phobius"/>
    </source>
</evidence>
<dbReference type="InterPro" id="IPR027417">
    <property type="entry name" value="P-loop_NTPase"/>
</dbReference>
<dbReference type="PROSITE" id="PS50893">
    <property type="entry name" value="ABC_TRANSPORTER_2"/>
    <property type="match status" value="1"/>
</dbReference>
<dbReference type="InterPro" id="IPR039421">
    <property type="entry name" value="Type_1_exporter"/>
</dbReference>
<dbReference type="PANTHER" id="PTHR43394:SF1">
    <property type="entry name" value="ATP-BINDING CASSETTE SUB-FAMILY B MEMBER 10, MITOCHONDRIAL"/>
    <property type="match status" value="1"/>
</dbReference>
<feature type="transmembrane region" description="Helical" evidence="7">
    <location>
        <begin position="166"/>
        <end position="183"/>
    </location>
</feature>
<dbReference type="Gene3D" id="3.40.50.300">
    <property type="entry name" value="P-loop containing nucleotide triphosphate hydrolases"/>
    <property type="match status" value="1"/>
</dbReference>
<evidence type="ECO:0000256" key="6">
    <source>
        <dbReference type="ARBA" id="ARBA00023136"/>
    </source>
</evidence>
<dbReference type="EMBL" id="DVJN01000192">
    <property type="protein sequence ID" value="HIS93333.1"/>
    <property type="molecule type" value="Genomic_DNA"/>
</dbReference>
<dbReference type="InterPro" id="IPR017871">
    <property type="entry name" value="ABC_transporter-like_CS"/>
</dbReference>
<feature type="domain" description="ABC transmembrane type-1" evidence="9">
    <location>
        <begin position="27"/>
        <end position="309"/>
    </location>
</feature>
<dbReference type="GO" id="GO:0015421">
    <property type="term" value="F:ABC-type oligopeptide transporter activity"/>
    <property type="evidence" value="ECO:0007669"/>
    <property type="project" value="TreeGrafter"/>
</dbReference>
<accession>A0A9D1G104</accession>
<feature type="transmembrane region" description="Helical" evidence="7">
    <location>
        <begin position="256"/>
        <end position="274"/>
    </location>
</feature>
<dbReference type="InterPro" id="IPR003593">
    <property type="entry name" value="AAA+_ATPase"/>
</dbReference>
<name>A0A9D1G104_9FIRM</name>
<dbReference type="InterPro" id="IPR003439">
    <property type="entry name" value="ABC_transporter-like_ATP-bd"/>
</dbReference>
<dbReference type="GO" id="GO:0016887">
    <property type="term" value="F:ATP hydrolysis activity"/>
    <property type="evidence" value="ECO:0007669"/>
    <property type="project" value="InterPro"/>
</dbReference>
<dbReference type="Pfam" id="PF00005">
    <property type="entry name" value="ABC_tran"/>
    <property type="match status" value="1"/>
</dbReference>
<dbReference type="InterPro" id="IPR011527">
    <property type="entry name" value="ABC1_TM_dom"/>
</dbReference>
<evidence type="ECO:0000256" key="3">
    <source>
        <dbReference type="ARBA" id="ARBA00022741"/>
    </source>
</evidence>
<evidence type="ECO:0000259" key="9">
    <source>
        <dbReference type="PROSITE" id="PS50929"/>
    </source>
</evidence>
<dbReference type="GO" id="GO:0005886">
    <property type="term" value="C:plasma membrane"/>
    <property type="evidence" value="ECO:0007669"/>
    <property type="project" value="UniProtKB-SubCell"/>
</dbReference>
<sequence>MDEGVKSTRGNLRAFARYYKPHMGLFLLDMLCALIVALVDLMFPIVTRTVLETYLPQQMYRPFFLIIIAMGAAYLLRCAMQWIIAYFGHMMGVYMEADMRRDIFAQLQRLSFTFYDRNRTGRLMSRVTNDLFEITELAHHGPEDLFISVVTLIGAFIVLFGMQWKLALVMLVMVPVLLFFAISQRKRMSNSSRQVKERMAGINADIESSISGVRVAKAFTNESYEIRKFGNGNERFKGAKKGFYRAMAMFHSGMELLLNAMGLLVLLFGGLLIMDGELTLAELITFNLYVASIQSPIRRLAQFVEQFNTGMAGFHRFQEVMREKPDIVDAPDAKPLKNVVGDIRFEDVTFAYEEGRSVLEHVNLHIPAGQMLALVGPSGGGKTTLCQLIPRFYEVREGAILLDGQDIRSLKLADLRGAIGIVQQDVFLFAGSVLENIRYGRPDATFEEVVEAAKLAEIHDDILQMPDGYDTVVGERGILLSGGQKQRVSIARIFLKNPRILILDEATSSGTSRASSPAASSSACQ</sequence>
<evidence type="ECO:0000256" key="1">
    <source>
        <dbReference type="ARBA" id="ARBA00004651"/>
    </source>
</evidence>
<keyword evidence="2 7" id="KW-0812">Transmembrane</keyword>
<dbReference type="SUPFAM" id="SSF52540">
    <property type="entry name" value="P-loop containing nucleoside triphosphate hydrolases"/>
    <property type="match status" value="1"/>
</dbReference>
<organism evidence="10 11">
    <name type="scientific">Candidatus Alectryocaccomicrobium excrementavium</name>
    <dbReference type="NCBI Taxonomy" id="2840668"/>
    <lineage>
        <taxon>Bacteria</taxon>
        <taxon>Bacillati</taxon>
        <taxon>Bacillota</taxon>
        <taxon>Clostridia</taxon>
        <taxon>Candidatus Alectryocaccomicrobium</taxon>
    </lineage>
</organism>
<feature type="transmembrane region" description="Helical" evidence="7">
    <location>
        <begin position="63"/>
        <end position="87"/>
    </location>
</feature>
<dbReference type="PROSITE" id="PS00211">
    <property type="entry name" value="ABC_TRANSPORTER_1"/>
    <property type="match status" value="1"/>
</dbReference>
<gene>
    <name evidence="10" type="ORF">IAA84_09985</name>
</gene>
<dbReference type="GO" id="GO:0005524">
    <property type="term" value="F:ATP binding"/>
    <property type="evidence" value="ECO:0007669"/>
    <property type="project" value="UniProtKB-KW"/>
</dbReference>
<comment type="subcellular location">
    <subcellularLocation>
        <location evidence="1">Cell membrane</location>
        <topology evidence="1">Multi-pass membrane protein</topology>
    </subcellularLocation>
</comment>
<reference evidence="10" key="1">
    <citation type="submission" date="2020-10" db="EMBL/GenBank/DDBJ databases">
        <authorList>
            <person name="Gilroy R."/>
        </authorList>
    </citation>
    <scope>NUCLEOTIDE SEQUENCE</scope>
    <source>
        <strain evidence="10">13766</strain>
    </source>
</reference>
<evidence type="ECO:0000259" key="8">
    <source>
        <dbReference type="PROSITE" id="PS50893"/>
    </source>
</evidence>
<evidence type="ECO:0000256" key="2">
    <source>
        <dbReference type="ARBA" id="ARBA00022692"/>
    </source>
</evidence>
<feature type="domain" description="ABC transporter" evidence="8">
    <location>
        <begin position="343"/>
        <end position="523"/>
    </location>
</feature>
<keyword evidence="4 10" id="KW-0067">ATP-binding</keyword>
<dbReference type="Proteomes" id="UP000824140">
    <property type="component" value="Unassembled WGS sequence"/>
</dbReference>
<dbReference type="Gene3D" id="1.20.1560.10">
    <property type="entry name" value="ABC transporter type 1, transmembrane domain"/>
    <property type="match status" value="1"/>
</dbReference>
<reference evidence="10" key="2">
    <citation type="journal article" date="2021" name="PeerJ">
        <title>Extensive microbial diversity within the chicken gut microbiome revealed by metagenomics and culture.</title>
        <authorList>
            <person name="Gilroy R."/>
            <person name="Ravi A."/>
            <person name="Getino M."/>
            <person name="Pursley I."/>
            <person name="Horton D.L."/>
            <person name="Alikhan N.F."/>
            <person name="Baker D."/>
            <person name="Gharbi K."/>
            <person name="Hall N."/>
            <person name="Watson M."/>
            <person name="Adriaenssens E.M."/>
            <person name="Foster-Nyarko E."/>
            <person name="Jarju S."/>
            <person name="Secka A."/>
            <person name="Antonio M."/>
            <person name="Oren A."/>
            <person name="Chaudhuri R.R."/>
            <person name="La Ragione R."/>
            <person name="Hildebrand F."/>
            <person name="Pallen M.J."/>
        </authorList>
    </citation>
    <scope>NUCLEOTIDE SEQUENCE</scope>
    <source>
        <strain evidence="10">13766</strain>
    </source>
</reference>
<dbReference type="PROSITE" id="PS50929">
    <property type="entry name" value="ABC_TM1F"/>
    <property type="match status" value="1"/>
</dbReference>
<comment type="caution">
    <text evidence="10">The sequence shown here is derived from an EMBL/GenBank/DDBJ whole genome shotgun (WGS) entry which is preliminary data.</text>
</comment>
<keyword evidence="6 7" id="KW-0472">Membrane</keyword>
<evidence type="ECO:0000256" key="5">
    <source>
        <dbReference type="ARBA" id="ARBA00022989"/>
    </source>
</evidence>
<feature type="transmembrane region" description="Helical" evidence="7">
    <location>
        <begin position="144"/>
        <end position="160"/>
    </location>
</feature>
<dbReference type="SMART" id="SM00382">
    <property type="entry name" value="AAA"/>
    <property type="match status" value="1"/>
</dbReference>
<keyword evidence="3" id="KW-0547">Nucleotide-binding</keyword>
<dbReference type="Pfam" id="PF00664">
    <property type="entry name" value="ABC_membrane"/>
    <property type="match status" value="1"/>
</dbReference>
<keyword evidence="5 7" id="KW-1133">Transmembrane helix</keyword>
<evidence type="ECO:0000313" key="10">
    <source>
        <dbReference type="EMBL" id="HIS93333.1"/>
    </source>
</evidence>